<proteinExistence type="inferred from homology"/>
<name>A0A6A6HAZ7_VIRVR</name>
<dbReference type="SUPFAM" id="SSF53474">
    <property type="entry name" value="alpha/beta-Hydrolases"/>
    <property type="match status" value="1"/>
</dbReference>
<evidence type="ECO:0000313" key="4">
    <source>
        <dbReference type="EMBL" id="KAF2234988.1"/>
    </source>
</evidence>
<dbReference type="Pfam" id="PF03959">
    <property type="entry name" value="FSH1"/>
    <property type="match status" value="1"/>
</dbReference>
<evidence type="ECO:0000256" key="1">
    <source>
        <dbReference type="ARBA" id="ARBA00005863"/>
    </source>
</evidence>
<evidence type="ECO:0000259" key="3">
    <source>
        <dbReference type="Pfam" id="PF03959"/>
    </source>
</evidence>
<gene>
    <name evidence="4" type="ORF">EV356DRAFT_514626</name>
</gene>
<dbReference type="InterPro" id="IPR005645">
    <property type="entry name" value="FSH-like_dom"/>
</dbReference>
<dbReference type="InterPro" id="IPR029058">
    <property type="entry name" value="AB_hydrolase_fold"/>
</dbReference>
<evidence type="ECO:0000313" key="5">
    <source>
        <dbReference type="Proteomes" id="UP000800092"/>
    </source>
</evidence>
<accession>A0A6A6HAZ7</accession>
<dbReference type="AlphaFoldDB" id="A0A6A6HAZ7"/>
<dbReference type="EMBL" id="ML991794">
    <property type="protein sequence ID" value="KAF2234988.1"/>
    <property type="molecule type" value="Genomic_DNA"/>
</dbReference>
<dbReference type="GO" id="GO:0044550">
    <property type="term" value="P:secondary metabolite biosynthetic process"/>
    <property type="evidence" value="ECO:0007669"/>
    <property type="project" value="TreeGrafter"/>
</dbReference>
<dbReference type="GO" id="GO:0005737">
    <property type="term" value="C:cytoplasm"/>
    <property type="evidence" value="ECO:0007669"/>
    <property type="project" value="TreeGrafter"/>
</dbReference>
<reference evidence="4" key="1">
    <citation type="journal article" date="2020" name="Stud. Mycol.">
        <title>101 Dothideomycetes genomes: a test case for predicting lifestyles and emergence of pathogens.</title>
        <authorList>
            <person name="Haridas S."/>
            <person name="Albert R."/>
            <person name="Binder M."/>
            <person name="Bloem J."/>
            <person name="Labutti K."/>
            <person name="Salamov A."/>
            <person name="Andreopoulos B."/>
            <person name="Baker S."/>
            <person name="Barry K."/>
            <person name="Bills G."/>
            <person name="Bluhm B."/>
            <person name="Cannon C."/>
            <person name="Castanera R."/>
            <person name="Culley D."/>
            <person name="Daum C."/>
            <person name="Ezra D."/>
            <person name="Gonzalez J."/>
            <person name="Henrissat B."/>
            <person name="Kuo A."/>
            <person name="Liang C."/>
            <person name="Lipzen A."/>
            <person name="Lutzoni F."/>
            <person name="Magnuson J."/>
            <person name="Mondo S."/>
            <person name="Nolan M."/>
            <person name="Ohm R."/>
            <person name="Pangilinan J."/>
            <person name="Park H.-J."/>
            <person name="Ramirez L."/>
            <person name="Alfaro M."/>
            <person name="Sun H."/>
            <person name="Tritt A."/>
            <person name="Yoshinaga Y."/>
            <person name="Zwiers L.-H."/>
            <person name="Turgeon B."/>
            <person name="Goodwin S."/>
            <person name="Spatafora J."/>
            <person name="Crous P."/>
            <person name="Grigoriev I."/>
        </authorList>
    </citation>
    <scope>NUCLEOTIDE SEQUENCE</scope>
    <source>
        <strain evidence="4">Tuck. ex Michener</strain>
    </source>
</reference>
<protein>
    <recommendedName>
        <fullName evidence="3">Serine hydrolase domain-containing protein</fullName>
    </recommendedName>
</protein>
<comment type="similarity">
    <text evidence="1">Belongs to the LovG family.</text>
</comment>
<dbReference type="InterPro" id="IPR050593">
    <property type="entry name" value="LovG"/>
</dbReference>
<dbReference type="PANTHER" id="PTHR48070">
    <property type="entry name" value="ESTERASE OVCA2"/>
    <property type="match status" value="1"/>
</dbReference>
<feature type="domain" description="Serine hydrolase" evidence="3">
    <location>
        <begin position="18"/>
        <end position="253"/>
    </location>
</feature>
<dbReference type="Gene3D" id="3.40.50.1820">
    <property type="entry name" value="alpha/beta hydrolase"/>
    <property type="match status" value="1"/>
</dbReference>
<dbReference type="GO" id="GO:0005634">
    <property type="term" value="C:nucleus"/>
    <property type="evidence" value="ECO:0007669"/>
    <property type="project" value="TreeGrafter"/>
</dbReference>
<sequence>MPSSPLNSSQPGSTLHLPRILCLHGGGVTAEVFSLQCRTLIQHLGHKFRFCFADGPFPSTPGPGMIPTFQHVQTFRRWLRWSPEHPDPGPDAMIEKIDENLHQAMDRDDQQGGTGDWVALMGFSQGAKVCASLLLRQQIRTTKLGATMAGSKFKFAVLLAGRAPLLSLDVEVTDSLALVDANELTTGAFANVSGPFMQGDEHVLCLPTLHVHGMKDPGLALHRQLLKDYCKPGTTRVVEWDGDHRVPIKTKDVAVVAAQILALGKETGVTD</sequence>
<dbReference type="OrthoDB" id="414698at2759"/>
<dbReference type="PANTHER" id="PTHR48070:SF3">
    <property type="entry name" value="ESTERASE DBAE-RELATED"/>
    <property type="match status" value="1"/>
</dbReference>
<dbReference type="Proteomes" id="UP000800092">
    <property type="component" value="Unassembled WGS sequence"/>
</dbReference>
<keyword evidence="2" id="KW-0378">Hydrolase</keyword>
<keyword evidence="5" id="KW-1185">Reference proteome</keyword>
<evidence type="ECO:0000256" key="2">
    <source>
        <dbReference type="ARBA" id="ARBA00022801"/>
    </source>
</evidence>
<dbReference type="GO" id="GO:0016787">
    <property type="term" value="F:hydrolase activity"/>
    <property type="evidence" value="ECO:0007669"/>
    <property type="project" value="UniProtKB-KW"/>
</dbReference>
<organism evidence="4 5">
    <name type="scientific">Viridothelium virens</name>
    <name type="common">Speckled blister lichen</name>
    <name type="synonym">Trypethelium virens</name>
    <dbReference type="NCBI Taxonomy" id="1048519"/>
    <lineage>
        <taxon>Eukaryota</taxon>
        <taxon>Fungi</taxon>
        <taxon>Dikarya</taxon>
        <taxon>Ascomycota</taxon>
        <taxon>Pezizomycotina</taxon>
        <taxon>Dothideomycetes</taxon>
        <taxon>Dothideomycetes incertae sedis</taxon>
        <taxon>Trypetheliales</taxon>
        <taxon>Trypetheliaceae</taxon>
        <taxon>Viridothelium</taxon>
    </lineage>
</organism>